<reference evidence="4" key="1">
    <citation type="submission" date="2015-10" db="EMBL/GenBank/DDBJ databases">
        <authorList>
            <person name="Gilbert D.G."/>
        </authorList>
    </citation>
    <scope>NUCLEOTIDE SEQUENCE</scope>
</reference>
<dbReference type="InterPro" id="IPR029052">
    <property type="entry name" value="Metallo-depent_PP-like"/>
</dbReference>
<dbReference type="InterPro" id="IPR005235">
    <property type="entry name" value="YmdB-like"/>
</dbReference>
<dbReference type="SUPFAM" id="SSF56300">
    <property type="entry name" value="Metallo-dependent phosphatases"/>
    <property type="match status" value="1"/>
</dbReference>
<dbReference type="Gene3D" id="3.60.21.10">
    <property type="match status" value="1"/>
</dbReference>
<dbReference type="EMBL" id="CZRL01000100">
    <property type="protein sequence ID" value="CUS54076.1"/>
    <property type="molecule type" value="Genomic_DNA"/>
</dbReference>
<dbReference type="PIRSF" id="PIRSF004789">
    <property type="entry name" value="DR1281"/>
    <property type="match status" value="1"/>
</dbReference>
<dbReference type="PANTHER" id="PTHR36303">
    <property type="entry name" value="2',3'-CYCLIC-NUCLEOTIDE 2'-PHOSPHODIESTERASE"/>
    <property type="match status" value="1"/>
</dbReference>
<dbReference type="PANTHER" id="PTHR36303:SF1">
    <property type="entry name" value="2',3'-CYCLIC-NUCLEOTIDE 2'-PHOSPHODIESTERASE"/>
    <property type="match status" value="1"/>
</dbReference>
<evidence type="ECO:0000256" key="3">
    <source>
        <dbReference type="ARBA" id="ARBA00023004"/>
    </source>
</evidence>
<dbReference type="FunFam" id="3.60.21.10:FF:000016">
    <property type="entry name" value="Putative metallophosphoesterase"/>
    <property type="match status" value="1"/>
</dbReference>
<evidence type="ECO:0000313" key="4">
    <source>
        <dbReference type="EMBL" id="CUS54076.1"/>
    </source>
</evidence>
<organism evidence="4">
    <name type="scientific">hydrothermal vent metagenome</name>
    <dbReference type="NCBI Taxonomy" id="652676"/>
    <lineage>
        <taxon>unclassified sequences</taxon>
        <taxon>metagenomes</taxon>
        <taxon>ecological metagenomes</taxon>
    </lineage>
</organism>
<accession>A0A160TVG9</accession>
<dbReference type="GO" id="GO:0046872">
    <property type="term" value="F:metal ion binding"/>
    <property type="evidence" value="ECO:0007669"/>
    <property type="project" value="UniProtKB-KW"/>
</dbReference>
<name>A0A160TVG9_9ZZZZ</name>
<dbReference type="CDD" id="cd07382">
    <property type="entry name" value="MPP_DR1281"/>
    <property type="match status" value="1"/>
</dbReference>
<sequence length="267" mass="29135">MKILFIGDVFGRPGRRVLRRYLGELKDRYDPELTVVNAENAAGGFGVTAPIVDELLGDGEIDVLTSGNHIWDKREALDLIQDEPRLLRPHNYPTDLPGSGWRVATASNGIEVGVLNVMGTVFMHPTLDCPFRCVDEVLKKKPETLNVVLVDFHAEATSEKVAMGWYLDGRVSAVVGTHTHVPTADERVLPQGTAHISDVGMTGCYNSVIGADTDIILRRFVDRLPVRIEPASGPASICGVVIDIDELTGLSRAIERVRVDEQETGAT</sequence>
<keyword evidence="2" id="KW-0378">Hydrolase</keyword>
<gene>
    <name evidence="4" type="ORF">MGWOODY_XGa2022</name>
</gene>
<dbReference type="Pfam" id="PF13277">
    <property type="entry name" value="YmdB"/>
    <property type="match status" value="1"/>
</dbReference>
<evidence type="ECO:0000256" key="1">
    <source>
        <dbReference type="ARBA" id="ARBA00022723"/>
    </source>
</evidence>
<protein>
    <submittedName>
        <fullName evidence="4">FIG006542: Phosphoesterase</fullName>
    </submittedName>
</protein>
<evidence type="ECO:0000256" key="2">
    <source>
        <dbReference type="ARBA" id="ARBA00022801"/>
    </source>
</evidence>
<dbReference type="AlphaFoldDB" id="A0A160TVG9"/>
<proteinExistence type="predicted"/>
<keyword evidence="1" id="KW-0479">Metal-binding</keyword>
<dbReference type="GO" id="GO:0004113">
    <property type="term" value="F:2',3'-cyclic-nucleotide 3'-phosphodiesterase activity"/>
    <property type="evidence" value="ECO:0007669"/>
    <property type="project" value="TreeGrafter"/>
</dbReference>
<keyword evidence="3" id="KW-0408">Iron</keyword>
<dbReference type="NCBIfam" id="TIGR00282">
    <property type="entry name" value="TIGR00282 family metallophosphoesterase"/>
    <property type="match status" value="1"/>
</dbReference>